<reference evidence="7 9" key="11">
    <citation type="journal article" date="2015" name="Genome Res.">
        <title>The Release 6 reference sequence of the Drosophila melanogaster genome.</title>
        <authorList>
            <person name="Hoskins R.A."/>
            <person name="Carlson J.W."/>
            <person name="Wan K.H."/>
            <person name="Park S."/>
            <person name="Mendez I."/>
            <person name="Galle S.E."/>
            <person name="Booth B.W."/>
            <person name="Pfeiffer B.D."/>
            <person name="George R.A."/>
            <person name="Svirskas R."/>
            <person name="Krzywinski M."/>
            <person name="Schein J."/>
            <person name="Accardo M.C."/>
            <person name="Damia E."/>
            <person name="Messina G."/>
            <person name="Mendez-Lago M."/>
            <person name="de Pablos B."/>
            <person name="Demakova O.V."/>
            <person name="Andreyeva E.N."/>
            <person name="Boldyreva L.V."/>
            <person name="Marra M."/>
            <person name="Carvalho A.B."/>
            <person name="Dimitri P."/>
            <person name="Villasante A."/>
            <person name="Zhimulev I.F."/>
            <person name="Rubin G.M."/>
            <person name="Karpen G.H."/>
            <person name="Celniker S.E."/>
        </authorList>
    </citation>
    <scope>NUCLEOTIDE SEQUENCE [LARGE SCALE GENOMIC DNA]</scope>
    <source>
        <strain evidence="9">Berkeley</strain>
    </source>
</reference>
<keyword evidence="9" id="KW-1185">Reference proteome</keyword>
<reference evidence="7 9" key="9">
    <citation type="journal article" date="2015" name="G3 (Bethesda)">
        <title>Gene Model Annotations for Drosophila melanogaster: Impact of High-Throughput Data.</title>
        <authorList>
            <consortium name="FlyBase Consortium"/>
            <person name="Matthews B.B."/>
            <person name="Dos Santos G."/>
            <person name="Crosby M.A."/>
            <person name="Emmert D.B."/>
            <person name="St Pierre S.E."/>
            <person name="Gramates L.S."/>
            <person name="Zhou P."/>
            <person name="Schroeder A.J."/>
            <person name="Falls K."/>
            <person name="Strelets V."/>
            <person name="Russo S.M."/>
            <person name="Gelbart W.M."/>
            <person name="null"/>
        </authorList>
    </citation>
    <scope>NUCLEOTIDE SEQUENCE [LARGE SCALE GENOMIC DNA]</scope>
    <source>
        <strain evidence="9">Berkeley</strain>
    </source>
</reference>
<feature type="domain" description="CCDC113/CCDC96 coiled-coil" evidence="6">
    <location>
        <begin position="550"/>
        <end position="725"/>
    </location>
</feature>
<evidence type="ECO:0000256" key="1">
    <source>
        <dbReference type="ARBA" id="ARBA00004138"/>
    </source>
</evidence>
<keyword evidence="3" id="KW-0966">Cell projection</keyword>
<proteinExistence type="predicted"/>
<evidence type="ECO:0000256" key="5">
    <source>
        <dbReference type="SAM" id="MobiDB-lite"/>
    </source>
</evidence>
<reference evidence="7 9" key="10">
    <citation type="journal article" date="2015" name="G3 (Bethesda)">
        <title>Gene Model Annotations for Drosophila melanogaster: The Rule-Benders.</title>
        <authorList>
            <consortium name="FlyBase Consortium"/>
            <person name="Crosby M.A."/>
            <person name="Gramates L.S."/>
            <person name="Dos Santos G."/>
            <person name="Matthews B.B."/>
            <person name="St Pierre S.E."/>
            <person name="Zhou P."/>
            <person name="Schroeder A.J."/>
            <person name="Falls K."/>
            <person name="Emmert D.B."/>
            <person name="Russo S.M."/>
            <person name="Gelbart W.M."/>
            <person name="null"/>
        </authorList>
    </citation>
    <scope>NUCLEOTIDE SEQUENCE [LARGE SCALE GENOMIC DNA]</scope>
    <source>
        <strain evidence="9">Berkeley</strain>
    </source>
</reference>
<dbReference type="PhylomeDB" id="A1Z9B2"/>
<evidence type="ECO:0000256" key="2">
    <source>
        <dbReference type="ARBA" id="ARBA00023054"/>
    </source>
</evidence>
<feature type="compositionally biased region" description="Low complexity" evidence="5">
    <location>
        <begin position="27"/>
        <end position="42"/>
    </location>
</feature>
<reference evidence="7 9" key="6">
    <citation type="journal article" date="2005" name="PLoS Comput. Biol.">
        <title>Combined evidence annotation of transposable elements in genome sequences.</title>
        <authorList>
            <person name="Quesneville H."/>
            <person name="Bergman C.M."/>
            <person name="Andrieu O."/>
            <person name="Autard D."/>
            <person name="Nouaud D."/>
            <person name="Ashburner M."/>
            <person name="Anxolabehere D."/>
        </authorList>
    </citation>
    <scope>NUCLEOTIDE SEQUENCE [LARGE SCALE GENOMIC DNA]</scope>
    <source>
        <strain evidence="9">Berkeley</strain>
    </source>
</reference>
<name>A1Z9B2_DROME</name>
<feature type="compositionally biased region" description="Low complexity" evidence="5">
    <location>
        <begin position="301"/>
        <end position="313"/>
    </location>
</feature>
<dbReference type="InParanoid" id="A1Z9B2"/>
<dbReference type="HOGENOM" id="CLU_022739_0_0_1"/>
<dbReference type="BioGRID-ORCS" id="36470">
    <property type="hits" value="0 hits in 1 CRISPR screen"/>
</dbReference>
<dbReference type="GO" id="GO:0060271">
    <property type="term" value="P:cilium assembly"/>
    <property type="evidence" value="ECO:0000318"/>
    <property type="project" value="GO_Central"/>
</dbReference>
<dbReference type="Proteomes" id="UP000000803">
    <property type="component" value="Chromosome 2R"/>
</dbReference>
<evidence type="ECO:0000313" key="7">
    <source>
        <dbReference type="EMBL" id="AAF58394.2"/>
    </source>
</evidence>
<feature type="region of interest" description="Disordered" evidence="5">
    <location>
        <begin position="155"/>
        <end position="190"/>
    </location>
</feature>
<dbReference type="OrthoDB" id="10254794at2759"/>
<gene>
    <name evidence="7" type="primary">Dmel\CG4714</name>
    <name evidence="7" type="synonym">anon-WO0140519.159</name>
    <name evidence="7 8" type="ORF">CG4714</name>
    <name evidence="7" type="ORF">Dmel_CG4714</name>
</gene>
<dbReference type="Bgee" id="FBgn0033819">
    <property type="expression patterns" value="Expressed in mid-late elongation-stage spermatid (Drosophila) in testis and 22 other cell types or tissues"/>
</dbReference>
<feature type="coiled-coil region" evidence="4">
    <location>
        <begin position="696"/>
        <end position="730"/>
    </location>
</feature>
<dbReference type="Pfam" id="PF13870">
    <property type="entry name" value="CCDC113_CCDC96_CC"/>
    <property type="match status" value="1"/>
</dbReference>
<dbReference type="RefSeq" id="NP_610857.2">
    <property type="nucleotide sequence ID" value="NM_137013.3"/>
</dbReference>
<dbReference type="GO" id="GO:0036064">
    <property type="term" value="C:ciliary basal body"/>
    <property type="evidence" value="ECO:0000318"/>
    <property type="project" value="GO_Central"/>
</dbReference>
<dbReference type="PANTHER" id="PTHR15654:SF1">
    <property type="entry name" value="COILED-COIL DOMAIN-CONTAINING PROTEIN 96"/>
    <property type="match status" value="1"/>
</dbReference>
<comment type="subcellular location">
    <subcellularLocation>
        <location evidence="1">Cell projection</location>
        <location evidence="1">Cilium</location>
    </subcellularLocation>
</comment>
<feature type="region of interest" description="Disordered" evidence="5">
    <location>
        <begin position="19"/>
        <end position="114"/>
    </location>
</feature>
<dbReference type="UCSC" id="CG4714-RA">
    <property type="organism name" value="d. melanogaster"/>
</dbReference>
<evidence type="ECO:0000259" key="6">
    <source>
        <dbReference type="Pfam" id="PF13870"/>
    </source>
</evidence>
<sequence>MSQNHASTEEVLHVVEAIEAGEKSEVDTVPVVVPPESTAEPEVISKPEEGNQPAGDEPREEKPQIESGAITAQVATEEGQEAETTEHVAIEATELGNEVQQTEASDELSPEEKKLKLKKERKERLKNFATTRFAPTAIESPVHFTPEYMEEIRDNEVEEEEQEQVVTFDEPTIGDGESVSSSVLTDDSEDYPFHPPKLVSLFPTYGFSDGPADRNIFQSDVKYEDIDYSVSLTGISIVSTRTLKTECDPDSVQLKTNFLRDFDVPSLSDISEEHDESSQSLDAGSVISVQQDHGFFADPTSNMDSGSSSSSESIGDVDKEQQAEEAAPESEVDSFDVSDIPEFDEIPVVKRVEQNQDSIDAFSTLSKVAFAVPEVRDDPVISHALEIKAVVRELLYDLFEETASLSDIHNKDNKIRAKLDKNKLLTELDKVITTYLYEKYTNEMVGNRLVEYYKRNRNARVFATLSPENEKRFHSRYMHALALLDSLKYRLDVAKHKHAIQMNRVILDLHSAQSVASITEERLEHLFREHLVRPESDNLRRLVDRELRMMTAKRNEISDSRLFLITRKHTLGRIMGKIKELDTLSETLSIEDFLSVQNNVFALQKKIEERNTDLKRMRTQFLMDVHLTRHNREKALALAENFELSKIRLKNAMKNQTDLRRRLYEVKLERKKMRQQSRDMTFHGGILAMPSLMYDYDNTVERLKEKRETVAKLRETLKSLQRRLSYVEGRSI</sequence>
<dbReference type="InterPro" id="IPR025254">
    <property type="entry name" value="CCDC113/CCDC96_CC"/>
</dbReference>
<reference evidence="7 9" key="3">
    <citation type="journal article" date="2002" name="Genome Biol.">
        <title>Annotation of the Drosophila melanogaster euchromatic genome: a systematic review.</title>
        <authorList>
            <person name="Misra S."/>
            <person name="Crosby M.A."/>
            <person name="Mungall C.J."/>
            <person name="Matthews B.B."/>
            <person name="Campbell K.S."/>
            <person name="Hradecky P."/>
            <person name="Huang Y."/>
            <person name="Kaminker J.S."/>
            <person name="Millburn G.H."/>
            <person name="Prochnik S.E."/>
            <person name="Smith C.D."/>
            <person name="Tupy J.L."/>
            <person name="Whitfied E.J."/>
            <person name="Bayraktaroglu L."/>
            <person name="Berman B.P."/>
            <person name="Bettencourt B.R."/>
            <person name="Celniker S.E."/>
            <person name="de Grey A.D."/>
            <person name="Drysdale R.A."/>
            <person name="Harris N.L."/>
            <person name="Richter J."/>
            <person name="Russo S."/>
            <person name="Schroeder A.J."/>
            <person name="Shu S.Q."/>
            <person name="Stapleton M."/>
            <person name="Yamada C."/>
            <person name="Ashburner M."/>
            <person name="Gelbart W.M."/>
            <person name="Rubin G.M."/>
            <person name="Lewis S.E."/>
        </authorList>
    </citation>
    <scope>GENOME REANNOTATION</scope>
    <source>
        <strain evidence="9">Berkeley</strain>
    </source>
</reference>
<feature type="region of interest" description="Disordered" evidence="5">
    <location>
        <begin position="295"/>
        <end position="336"/>
    </location>
</feature>
<evidence type="ECO:0000256" key="4">
    <source>
        <dbReference type="SAM" id="Coils"/>
    </source>
</evidence>
<dbReference type="OMA" id="MIITQDF"/>
<dbReference type="ExpressionAtlas" id="A1Z9B2">
    <property type="expression patterns" value="baseline and differential"/>
</dbReference>
<dbReference type="STRING" id="7227.FBpp0086869"/>
<dbReference type="DNASU" id="36470"/>
<dbReference type="PANTHER" id="PTHR15654">
    <property type="entry name" value="COILED-COIL DOMAIN-CONTAINING PROTEIN 113-RELATED"/>
    <property type="match status" value="1"/>
</dbReference>
<dbReference type="eggNOG" id="ENOG502SGZY">
    <property type="taxonomic scope" value="Eukaryota"/>
</dbReference>
<dbReference type="GO" id="GO:0005930">
    <property type="term" value="C:axoneme"/>
    <property type="evidence" value="ECO:0000318"/>
    <property type="project" value="GO_Central"/>
</dbReference>
<dbReference type="GeneID" id="36470"/>
<dbReference type="AGR" id="FB:FBgn0033819"/>
<dbReference type="EMBL" id="AE013599">
    <property type="protein sequence ID" value="AAF58394.2"/>
    <property type="molecule type" value="Genomic_DNA"/>
</dbReference>
<reference evidence="7 9" key="5">
    <citation type="journal article" date="2002" name="Genome Biol.">
        <title>Heterochromatic sequences in a Drosophila whole-genome shotgun assembly.</title>
        <authorList>
            <person name="Hoskins R.A."/>
            <person name="Smith C.D."/>
            <person name="Carlson J.W."/>
            <person name="Carvalho A.B."/>
            <person name="Halpern A."/>
            <person name="Kaminker J.S."/>
            <person name="Kennedy C."/>
            <person name="Mungall C.J."/>
            <person name="Sullivan B.A."/>
            <person name="Sutton G.G."/>
            <person name="Yasuhara J.C."/>
            <person name="Wakimoto B.T."/>
            <person name="Myers E.W."/>
            <person name="Celniker S.E."/>
            <person name="Rubin G.M."/>
            <person name="Karpen G.H."/>
        </authorList>
    </citation>
    <scope>NUCLEOTIDE SEQUENCE [LARGE SCALE GENOMIC DNA]</scope>
    <source>
        <strain evidence="9">Berkeley</strain>
    </source>
</reference>
<feature type="compositionally biased region" description="Acidic residues" evidence="5">
    <location>
        <begin position="326"/>
        <end position="336"/>
    </location>
</feature>
<dbReference type="PaxDb" id="7227-FBpp0086869"/>
<dbReference type="InterPro" id="IPR051885">
    <property type="entry name" value="CC_CF"/>
</dbReference>
<reference evidence="7 9" key="8">
    <citation type="journal article" date="2007" name="Science">
        <title>Sequence finishing and mapping of Drosophila melanogaster heterochromatin.</title>
        <authorList>
            <person name="Hoskins R.A."/>
            <person name="Carlson J.W."/>
            <person name="Kennedy C."/>
            <person name="Acevedo D."/>
            <person name="Evans-Holm M."/>
            <person name="Frise E."/>
            <person name="Wan K.H."/>
            <person name="Park S."/>
            <person name="Mendez-Lago M."/>
            <person name="Rossi F."/>
            <person name="Villasante A."/>
            <person name="Dimitri P."/>
            <person name="Karpen G.H."/>
            <person name="Celniker S.E."/>
        </authorList>
    </citation>
    <scope>NUCLEOTIDE SEQUENCE [LARGE SCALE GENOMIC DNA]</scope>
    <source>
        <strain evidence="9">Berkeley</strain>
    </source>
</reference>
<dbReference type="SMR" id="A1Z9B2"/>
<reference evidence="7 9" key="4">
    <citation type="journal article" date="2002" name="Genome Biol.">
        <title>The transposable elements of the Drosophila melanogaster euchromatin: a genomics perspective.</title>
        <authorList>
            <person name="Kaminker J.S."/>
            <person name="Bergman C.M."/>
            <person name="Kronmiller B."/>
            <person name="Carlson J."/>
            <person name="Svirskas R."/>
            <person name="Patel S."/>
            <person name="Frise E."/>
            <person name="Wheeler D.A."/>
            <person name="Lewis S.E."/>
            <person name="Rubin G.M."/>
            <person name="Ashburner M."/>
            <person name="Celniker S.E."/>
        </authorList>
    </citation>
    <scope>NUCLEOTIDE SEQUENCE [LARGE SCALE GENOMIC DNA]</scope>
    <source>
        <strain evidence="9">Berkeley</strain>
    </source>
</reference>
<reference evidence="7 9" key="7">
    <citation type="journal article" date="2007" name="Science">
        <title>The Release 5.1 annotation of Drosophila melanogaster heterochromatin.</title>
        <authorList>
            <person name="Smith C.D."/>
            <person name="Shu S."/>
            <person name="Mungall C.J."/>
            <person name="Karpen G.H."/>
        </authorList>
    </citation>
    <scope>NUCLEOTIDE SEQUENCE [LARGE SCALE GENOMIC DNA]</scope>
    <source>
        <strain evidence="9">Berkeley</strain>
    </source>
</reference>
<evidence type="ECO:0000256" key="3">
    <source>
        <dbReference type="ARBA" id="ARBA00023273"/>
    </source>
</evidence>
<dbReference type="VEuPathDB" id="VectorBase:FBgn0033819"/>
<dbReference type="FlyBase" id="FBgn0033819">
    <property type="gene designation" value="CG4714"/>
</dbReference>
<keyword evidence="2 4" id="KW-0175">Coiled coil</keyword>
<reference evidence="7 9" key="1">
    <citation type="journal article" date="2000" name="Science">
        <title>The genome sequence of Drosophila melanogaster.</title>
        <authorList>
            <person name="Adams M.D."/>
            <person name="Celniker S.E."/>
            <person name="Holt R.A."/>
            <person name="Evans C.A."/>
            <person name="Gocayne J.D."/>
            <person name="Amanatides P.G."/>
            <person name="Scherer S.E."/>
            <person name="Li P.W."/>
            <person name="Hoskins R.A."/>
            <person name="Galle R.F."/>
            <person name="George R.A."/>
            <person name="Lewis S.E."/>
            <person name="Richards S."/>
            <person name="Ashburner M."/>
            <person name="Henderson S.N."/>
            <person name="Sutton G.G."/>
            <person name="Wortman J.R."/>
            <person name="Yandell M.D."/>
            <person name="Zhang Q."/>
            <person name="Chen L.X."/>
            <person name="Brandon R.C."/>
            <person name="Rogers Y.H."/>
            <person name="Blazej R.G."/>
            <person name="Champe M."/>
            <person name="Pfeiffer B.D."/>
            <person name="Wan K.H."/>
            <person name="Doyle C."/>
            <person name="Baxter E.G."/>
            <person name="Helt G."/>
            <person name="Nelson C.R."/>
            <person name="Gabor G.L."/>
            <person name="Abril J.F."/>
            <person name="Agbayani A."/>
            <person name="An H.J."/>
            <person name="Andrews-Pfannkoch C."/>
            <person name="Baldwin D."/>
            <person name="Ballew R.M."/>
            <person name="Basu A."/>
            <person name="Baxendale J."/>
            <person name="Bayraktaroglu L."/>
            <person name="Beasley E.M."/>
            <person name="Beeson K.Y."/>
            <person name="Benos P.V."/>
            <person name="Berman B.P."/>
            <person name="Bhandari D."/>
            <person name="Bolshakov S."/>
            <person name="Borkova D."/>
            <person name="Botchan M.R."/>
            <person name="Bouck J."/>
            <person name="Brokstein P."/>
            <person name="Brottier P."/>
            <person name="Burtis K.C."/>
            <person name="Busam D.A."/>
            <person name="Butler H."/>
            <person name="Cadieu E."/>
            <person name="Center A."/>
            <person name="Chandra I."/>
            <person name="Cherry J.M."/>
            <person name="Cawley S."/>
            <person name="Dahlke C."/>
            <person name="Davenport L.B."/>
            <person name="Davies P."/>
            <person name="de Pablos B."/>
            <person name="Delcher A."/>
            <person name="Deng Z."/>
            <person name="Mays A.D."/>
            <person name="Dew I."/>
            <person name="Dietz S.M."/>
            <person name="Dodson K."/>
            <person name="Doup L.E."/>
            <person name="Downes M."/>
            <person name="Dugan-Rocha S."/>
            <person name="Dunkov B.C."/>
            <person name="Dunn P."/>
            <person name="Durbin K.J."/>
            <person name="Evangelista C.C."/>
            <person name="Ferraz C."/>
            <person name="Ferriera S."/>
            <person name="Fleischmann W."/>
            <person name="Fosler C."/>
            <person name="Gabrielian A.E."/>
            <person name="Garg N.S."/>
            <person name="Gelbart W.M."/>
            <person name="Glasser K."/>
            <person name="Glodek A."/>
            <person name="Gong F."/>
            <person name="Gorrell J.H."/>
            <person name="Gu Z."/>
            <person name="Guan P."/>
            <person name="Harris M."/>
            <person name="Harris N.L."/>
            <person name="Harvey D."/>
            <person name="Heiman T.J."/>
            <person name="Hernandez J.R."/>
            <person name="Houck J."/>
            <person name="Hostin D."/>
            <person name="Houston K.A."/>
            <person name="Howland T.J."/>
            <person name="Wei M.H."/>
            <person name="Ibegwam C."/>
            <person name="Jalali M."/>
            <person name="Kalush F."/>
            <person name="Karpen G.H."/>
            <person name="Ke Z."/>
            <person name="Kennison J.A."/>
            <person name="Ketchum K.A."/>
            <person name="Kimmel B.E."/>
            <person name="Kodira C.D."/>
            <person name="Kraft C."/>
            <person name="Kravitz S."/>
            <person name="Kulp D."/>
            <person name="Lai Z."/>
            <person name="Lasko P."/>
            <person name="Lei Y."/>
            <person name="Levitsky A.A."/>
            <person name="Li J."/>
            <person name="Li Z."/>
            <person name="Liang Y."/>
            <person name="Lin X."/>
            <person name="Liu X."/>
            <person name="Mattei B."/>
            <person name="McIntosh T.C."/>
            <person name="McLeod M.P."/>
            <person name="McPherson D."/>
            <person name="Merkulov G."/>
            <person name="Milshina N.V."/>
            <person name="Mobarry C."/>
            <person name="Morris J."/>
            <person name="Moshrefi A."/>
            <person name="Mount S.M."/>
            <person name="Moy M."/>
            <person name="Murphy B."/>
            <person name="Murphy L."/>
            <person name="Muzny D.M."/>
            <person name="Nelson D.L."/>
            <person name="Nelson D.R."/>
            <person name="Nelson K.A."/>
            <person name="Nixon K."/>
            <person name="Nusskern D.R."/>
            <person name="Pacleb J.M."/>
            <person name="Palazzolo M."/>
            <person name="Pittman G.S."/>
            <person name="Pan S."/>
            <person name="Pollard J."/>
            <person name="Puri V."/>
            <person name="Reese M.G."/>
            <person name="Reinert K."/>
            <person name="Remington K."/>
            <person name="Saunders R.D."/>
            <person name="Scheeler F."/>
            <person name="Shen H."/>
            <person name="Shue B.C."/>
            <person name="Siden-Kiamos I."/>
            <person name="Simpson M."/>
            <person name="Skupski M.P."/>
            <person name="Smith T."/>
            <person name="Spier E."/>
            <person name="Spradling A.C."/>
            <person name="Stapleton M."/>
            <person name="Strong R."/>
            <person name="Sun E."/>
            <person name="Svirskas R."/>
            <person name="Tector C."/>
            <person name="Turner R."/>
            <person name="Venter E."/>
            <person name="Wang A.H."/>
            <person name="Wang X."/>
            <person name="Wang Z.Y."/>
            <person name="Wassarman D.A."/>
            <person name="Weinstock G.M."/>
            <person name="Weissenbach J."/>
            <person name="Williams S.M."/>
            <person name="WoodageT"/>
            <person name="Worley K.C."/>
            <person name="Wu D."/>
            <person name="Yang S."/>
            <person name="Yao Q.A."/>
            <person name="Ye J."/>
            <person name="Yeh R.F."/>
            <person name="Zaveri J.S."/>
            <person name="Zhan M."/>
            <person name="Zhang G."/>
            <person name="Zhao Q."/>
            <person name="Zheng L."/>
            <person name="Zheng X.H."/>
            <person name="Zhong F.N."/>
            <person name="Zhong W."/>
            <person name="Zhou X."/>
            <person name="Zhu S."/>
            <person name="Zhu X."/>
            <person name="Smith H.O."/>
            <person name="Gibbs R.A."/>
            <person name="Myers E.W."/>
            <person name="Rubin G.M."/>
            <person name="Venter J.C."/>
        </authorList>
    </citation>
    <scope>NUCLEOTIDE SEQUENCE [LARGE SCALE GENOMIC DNA]</scope>
    <source>
        <strain evidence="9">Berkeley</strain>
    </source>
</reference>
<dbReference type="FunCoup" id="A1Z9B2">
    <property type="interactions" value="2"/>
</dbReference>
<dbReference type="KEGG" id="dme:Dmel_CG4714"/>
<accession>A1Z9B2</accession>
<evidence type="ECO:0000313" key="9">
    <source>
        <dbReference type="Proteomes" id="UP000000803"/>
    </source>
</evidence>
<dbReference type="AlphaFoldDB" id="A1Z9B2"/>
<protein>
    <recommendedName>
        <fullName evidence="6">CCDC113/CCDC96 coiled-coil domain-containing protein</fullName>
    </recommendedName>
</protein>
<evidence type="ECO:0000313" key="8">
    <source>
        <dbReference type="FlyBase" id="FBgn0033819"/>
    </source>
</evidence>
<reference evidence="7 9" key="2">
    <citation type="journal article" date="2002" name="Genome Biol.">
        <title>Finishing a whole-genome shotgun: release 3 of the Drosophila melanogaster euchromatic genome sequence.</title>
        <authorList>
            <person name="Celniker S.E."/>
            <person name="Wheeler D.A."/>
            <person name="Kronmiller B."/>
            <person name="Carlson J.W."/>
            <person name="Halpern A."/>
            <person name="Patel S."/>
            <person name="Adams M."/>
            <person name="Champe M."/>
            <person name="Dugan S.P."/>
            <person name="Frise E."/>
            <person name="Hodgson A."/>
            <person name="George R.A."/>
            <person name="Hoskins R.A."/>
            <person name="Laverty T."/>
            <person name="Muzny D.M."/>
            <person name="Nelson C.R."/>
            <person name="Pacleb J.M."/>
            <person name="Park S."/>
            <person name="Pfeiffer B.D."/>
            <person name="Richards S."/>
            <person name="Sodergren E.J."/>
            <person name="Svirskas R."/>
            <person name="Tabor P.E."/>
            <person name="Wan K."/>
            <person name="Stapleton M."/>
            <person name="Sutton G.G."/>
            <person name="Venter C."/>
            <person name="Weinstock G."/>
            <person name="Scherer S.E."/>
            <person name="Myers E.W."/>
            <person name="Gibbs R.A."/>
            <person name="Rubin G.M."/>
        </authorList>
    </citation>
    <scope>NUCLEOTIDE SEQUENCE [LARGE SCALE GENOMIC DNA]</scope>
    <source>
        <strain evidence="9">Berkeley</strain>
    </source>
</reference>
<organism evidence="7 9">
    <name type="scientific">Drosophila melanogaster</name>
    <name type="common">Fruit fly</name>
    <dbReference type="NCBI Taxonomy" id="7227"/>
    <lineage>
        <taxon>Eukaryota</taxon>
        <taxon>Metazoa</taxon>
        <taxon>Ecdysozoa</taxon>
        <taxon>Arthropoda</taxon>
        <taxon>Hexapoda</taxon>
        <taxon>Insecta</taxon>
        <taxon>Pterygota</taxon>
        <taxon>Neoptera</taxon>
        <taxon>Endopterygota</taxon>
        <taxon>Diptera</taxon>
        <taxon>Brachycera</taxon>
        <taxon>Muscomorpha</taxon>
        <taxon>Ephydroidea</taxon>
        <taxon>Drosophilidae</taxon>
        <taxon>Drosophila</taxon>
        <taxon>Sophophora</taxon>
    </lineage>
</organism>